<accession>A0A7J6HSR7</accession>
<evidence type="ECO:0000313" key="3">
    <source>
        <dbReference type="Proteomes" id="UP000525078"/>
    </source>
</evidence>
<evidence type="ECO:0000313" key="1">
    <source>
        <dbReference type="EMBL" id="KAF4369168.1"/>
    </source>
</evidence>
<organism evidence="2 4">
    <name type="scientific">Cannabis sativa</name>
    <name type="common">Hemp</name>
    <name type="synonym">Marijuana</name>
    <dbReference type="NCBI Taxonomy" id="3483"/>
    <lineage>
        <taxon>Eukaryota</taxon>
        <taxon>Viridiplantae</taxon>
        <taxon>Streptophyta</taxon>
        <taxon>Embryophyta</taxon>
        <taxon>Tracheophyta</taxon>
        <taxon>Spermatophyta</taxon>
        <taxon>Magnoliopsida</taxon>
        <taxon>eudicotyledons</taxon>
        <taxon>Gunneridae</taxon>
        <taxon>Pentapetalae</taxon>
        <taxon>rosids</taxon>
        <taxon>fabids</taxon>
        <taxon>Rosales</taxon>
        <taxon>Cannabaceae</taxon>
        <taxon>Cannabis</taxon>
    </lineage>
</organism>
<sequence length="59" mass="6956">MSVQVLVTMEWELLSLVSKIEELVMDSRILFEYFMFGHQTKTKYCSILTTKEGTFRLTC</sequence>
<protein>
    <submittedName>
        <fullName evidence="2">Uncharacterized protein</fullName>
    </submittedName>
</protein>
<comment type="caution">
    <text evidence="2">The sequence shown here is derived from an EMBL/GenBank/DDBJ whole genome shotgun (WGS) entry which is preliminary data.</text>
</comment>
<reference evidence="3 4" key="1">
    <citation type="journal article" date="2020" name="bioRxiv">
        <title>Sequence and annotation of 42 cannabis genomes reveals extensive copy number variation in cannabinoid synthesis and pathogen resistance genes.</title>
        <authorList>
            <person name="Mckernan K.J."/>
            <person name="Helbert Y."/>
            <person name="Kane L.T."/>
            <person name="Ebling H."/>
            <person name="Zhang L."/>
            <person name="Liu B."/>
            <person name="Eaton Z."/>
            <person name="Mclaughlin S."/>
            <person name="Kingan S."/>
            <person name="Baybayan P."/>
            <person name="Concepcion G."/>
            <person name="Jordan M."/>
            <person name="Riva A."/>
            <person name="Barbazuk W."/>
            <person name="Harkins T."/>
        </authorList>
    </citation>
    <scope>NUCLEOTIDE SEQUENCE [LARGE SCALE GENOMIC DNA]</scope>
    <source>
        <strain evidence="3 4">cv. Jamaican Lion 4</strain>
        <strain evidence="2">Father</strain>
        <strain evidence="1">Mother</strain>
        <tissue evidence="2">Leaf</tissue>
    </source>
</reference>
<dbReference type="EMBL" id="JAATIQ010000030">
    <property type="protein sequence ID" value="KAF4397789.1"/>
    <property type="molecule type" value="Genomic_DNA"/>
</dbReference>
<dbReference type="Proteomes" id="UP000525078">
    <property type="component" value="Unassembled WGS sequence"/>
</dbReference>
<gene>
    <name evidence="1" type="ORF">F8388_023032</name>
    <name evidence="2" type="ORF">G4B88_017270</name>
</gene>
<name>A0A7J6HSR7_CANSA</name>
<keyword evidence="4" id="KW-1185">Reference proteome</keyword>
<proteinExistence type="predicted"/>
<evidence type="ECO:0000313" key="2">
    <source>
        <dbReference type="EMBL" id="KAF4397789.1"/>
    </source>
</evidence>
<evidence type="ECO:0000313" key="4">
    <source>
        <dbReference type="Proteomes" id="UP000583929"/>
    </source>
</evidence>
<dbReference type="EMBL" id="JAATIP010000130">
    <property type="protein sequence ID" value="KAF4369168.1"/>
    <property type="molecule type" value="Genomic_DNA"/>
</dbReference>
<dbReference type="AlphaFoldDB" id="A0A7J6HSR7"/>
<dbReference type="Proteomes" id="UP000583929">
    <property type="component" value="Unassembled WGS sequence"/>
</dbReference>